<feature type="transmembrane region" description="Helical" evidence="5">
    <location>
        <begin position="260"/>
        <end position="278"/>
    </location>
</feature>
<evidence type="ECO:0000256" key="5">
    <source>
        <dbReference type="RuleBase" id="RU004379"/>
    </source>
</evidence>
<dbReference type="Proteomes" id="UP000316726">
    <property type="component" value="Chromosome 3"/>
</dbReference>
<reference evidence="11 12" key="1">
    <citation type="submission" date="2018-07" db="EMBL/GenBank/DDBJ databases">
        <title>The complete nuclear genome of the prasinophyte Chloropicon primus (CCMP1205).</title>
        <authorList>
            <person name="Pombert J.-F."/>
            <person name="Otis C."/>
            <person name="Turmel M."/>
            <person name="Lemieux C."/>
        </authorList>
    </citation>
    <scope>NUCLEOTIDE SEQUENCE [LARGE SCALE GENOMIC DNA]</scope>
    <source>
        <strain evidence="11 12">CCMP1205</strain>
    </source>
</reference>
<keyword evidence="3 5" id="KW-1133">Transmembrane helix</keyword>
<dbReference type="PANTHER" id="PTHR23291:SF47">
    <property type="entry name" value="TRANSMEMBRANE BAX INHIBITOR MOTIF CONTAINING 7"/>
    <property type="match status" value="1"/>
</dbReference>
<dbReference type="GO" id="GO:0016020">
    <property type="term" value="C:membrane"/>
    <property type="evidence" value="ECO:0007669"/>
    <property type="project" value="UniProtKB-SubCell"/>
</dbReference>
<feature type="region of interest" description="Disordered" evidence="6">
    <location>
        <begin position="47"/>
        <end position="95"/>
    </location>
</feature>
<feature type="transmembrane region" description="Helical" evidence="5">
    <location>
        <begin position="146"/>
        <end position="165"/>
    </location>
</feature>
<evidence type="ECO:0000256" key="6">
    <source>
        <dbReference type="SAM" id="MobiDB-lite"/>
    </source>
</evidence>
<dbReference type="EMBL" id="HBHL01004182">
    <property type="protein sequence ID" value="CAD9713808.1"/>
    <property type="molecule type" value="Transcribed_RNA"/>
</dbReference>
<dbReference type="STRING" id="1764295.A0A5B8MHR7"/>
<accession>A0A5B8MHR7</accession>
<evidence type="ECO:0000313" key="10">
    <source>
        <dbReference type="EMBL" id="CAD9713811.1"/>
    </source>
</evidence>
<evidence type="ECO:0000313" key="7">
    <source>
        <dbReference type="EMBL" id="CAD9713808.1"/>
    </source>
</evidence>
<proteinExistence type="inferred from homology"/>
<comment type="similarity">
    <text evidence="5">Belongs to the BI1 family.</text>
</comment>
<keyword evidence="2 5" id="KW-0812">Transmembrane</keyword>
<dbReference type="EMBL" id="HBHL01004184">
    <property type="protein sequence ID" value="CAD9713810.1"/>
    <property type="molecule type" value="Transcribed_RNA"/>
</dbReference>
<keyword evidence="12" id="KW-1185">Reference proteome</keyword>
<feature type="transmembrane region" description="Helical" evidence="5">
    <location>
        <begin position="227"/>
        <end position="248"/>
    </location>
</feature>
<reference evidence="7" key="2">
    <citation type="submission" date="2021-01" db="EMBL/GenBank/DDBJ databases">
        <authorList>
            <person name="Corre E."/>
            <person name="Pelletier E."/>
            <person name="Niang G."/>
            <person name="Scheremetjew M."/>
            <person name="Finn R."/>
            <person name="Kale V."/>
            <person name="Holt S."/>
            <person name="Cochrane G."/>
            <person name="Meng A."/>
            <person name="Brown T."/>
            <person name="Cohen L."/>
        </authorList>
    </citation>
    <scope>NUCLEOTIDE SEQUENCE</scope>
    <source>
        <strain evidence="7">CCMP1205</strain>
    </source>
</reference>
<evidence type="ECO:0000256" key="3">
    <source>
        <dbReference type="ARBA" id="ARBA00022989"/>
    </source>
</evidence>
<dbReference type="PANTHER" id="PTHR23291">
    <property type="entry name" value="BAX INHIBITOR-RELATED"/>
    <property type="match status" value="1"/>
</dbReference>
<dbReference type="OrthoDB" id="7933078at2759"/>
<feature type="compositionally biased region" description="Low complexity" evidence="6">
    <location>
        <begin position="58"/>
        <end position="68"/>
    </location>
</feature>
<evidence type="ECO:0000256" key="4">
    <source>
        <dbReference type="ARBA" id="ARBA00023136"/>
    </source>
</evidence>
<evidence type="ECO:0000313" key="8">
    <source>
        <dbReference type="EMBL" id="CAD9713809.1"/>
    </source>
</evidence>
<sequence length="349" mass="37650">MSGYPGYQGNQVGGGDLEMGQPGMADARFGQGAAYYGGGGSQYGGQQQQGYYGGGKPGKQQQHQAQYAGYGGQQAAGGYAPPQVQQPPPPPPGPSQYIQDMDLAVRHGFIRKVYGILFVQLLLTFGLVAVFSYIPAVQSYAMNNSWLMGVSIAAVFAILIAMTCCPGRLMYKSPLNMILLMVFSVFFGVALGVIGASYACDEMKYDLQQGLYVCVNNPDAPAVNGRMSVLLAMAITIAVVVLLSVFACQTRYDFTGSGPYLMAALLIFIVFFMIAGIWLRFNKVYNLVYACIGVLLFSALLIWNTQMIVGGKNRKYSLGPDEYVAGALSLYLDIINIFLFILSIIGLSR</sequence>
<dbReference type="EMBL" id="HBHL01004185">
    <property type="protein sequence ID" value="CAD9713811.1"/>
    <property type="molecule type" value="Transcribed_RNA"/>
</dbReference>
<dbReference type="Pfam" id="PF01027">
    <property type="entry name" value="Bax1-I"/>
    <property type="match status" value="1"/>
</dbReference>
<feature type="region of interest" description="Disordered" evidence="6">
    <location>
        <begin position="1"/>
        <end position="24"/>
    </location>
</feature>
<evidence type="ECO:0000313" key="11">
    <source>
        <dbReference type="EMBL" id="QDZ19993.1"/>
    </source>
</evidence>
<evidence type="ECO:0000256" key="1">
    <source>
        <dbReference type="ARBA" id="ARBA00004141"/>
    </source>
</evidence>
<dbReference type="EMBL" id="HBHL01004183">
    <property type="protein sequence ID" value="CAD9713809.1"/>
    <property type="molecule type" value="Transcribed_RNA"/>
</dbReference>
<dbReference type="InterPro" id="IPR006214">
    <property type="entry name" value="Bax_inhibitor_1-related"/>
</dbReference>
<feature type="transmembrane region" description="Helical" evidence="5">
    <location>
        <begin position="113"/>
        <end position="134"/>
    </location>
</feature>
<dbReference type="EMBL" id="CP031036">
    <property type="protein sequence ID" value="QDZ19993.1"/>
    <property type="molecule type" value="Genomic_DNA"/>
</dbReference>
<name>A0A5B8MHR7_9CHLO</name>
<feature type="transmembrane region" description="Helical" evidence="5">
    <location>
        <begin position="284"/>
        <end position="303"/>
    </location>
</feature>
<feature type="transmembrane region" description="Helical" evidence="5">
    <location>
        <begin position="177"/>
        <end position="199"/>
    </location>
</feature>
<comment type="subcellular location">
    <subcellularLocation>
        <location evidence="1">Membrane</location>
        <topology evidence="1">Multi-pass membrane protein</topology>
    </subcellularLocation>
</comment>
<evidence type="ECO:0000313" key="9">
    <source>
        <dbReference type="EMBL" id="CAD9713810.1"/>
    </source>
</evidence>
<evidence type="ECO:0000256" key="2">
    <source>
        <dbReference type="ARBA" id="ARBA00022692"/>
    </source>
</evidence>
<feature type="transmembrane region" description="Helical" evidence="5">
    <location>
        <begin position="323"/>
        <end position="347"/>
    </location>
</feature>
<keyword evidence="4 5" id="KW-0472">Membrane</keyword>
<feature type="compositionally biased region" description="Pro residues" evidence="6">
    <location>
        <begin position="84"/>
        <end position="94"/>
    </location>
</feature>
<evidence type="ECO:0000313" key="12">
    <source>
        <dbReference type="Proteomes" id="UP000316726"/>
    </source>
</evidence>
<dbReference type="AlphaFoldDB" id="A0A5B8MHR7"/>
<organism evidence="11 12">
    <name type="scientific">Chloropicon primus</name>
    <dbReference type="NCBI Taxonomy" id="1764295"/>
    <lineage>
        <taxon>Eukaryota</taxon>
        <taxon>Viridiplantae</taxon>
        <taxon>Chlorophyta</taxon>
        <taxon>Chloropicophyceae</taxon>
        <taxon>Chloropicales</taxon>
        <taxon>Chloropicaceae</taxon>
        <taxon>Chloropicon</taxon>
    </lineage>
</organism>
<protein>
    <submittedName>
        <fullName evidence="11">Bax inhibitor 1-like apoptosis-related protein</fullName>
    </submittedName>
</protein>
<gene>
    <name evidence="11" type="ORF">A3770_03p25110</name>
    <name evidence="7" type="ORF">CPRI1469_LOCUS2660</name>
    <name evidence="8" type="ORF">CPRI1469_LOCUS2661</name>
    <name evidence="9" type="ORF">CPRI1469_LOCUS2662</name>
    <name evidence="10" type="ORF">CPRI1469_LOCUS2663</name>
</gene>